<dbReference type="GO" id="GO:0004519">
    <property type="term" value="F:endonuclease activity"/>
    <property type="evidence" value="ECO:0007669"/>
    <property type="project" value="InterPro"/>
</dbReference>
<dbReference type="InterPro" id="IPR046454">
    <property type="entry name" value="GpA_endonuclease"/>
</dbReference>
<keyword evidence="4" id="KW-1185">Reference proteome</keyword>
<dbReference type="Gene3D" id="3.40.50.300">
    <property type="entry name" value="P-loop containing nucleotide triphosphate hydrolases"/>
    <property type="match status" value="1"/>
</dbReference>
<dbReference type="Pfam" id="PF05876">
    <property type="entry name" value="GpA_ATPase"/>
    <property type="match status" value="1"/>
</dbReference>
<evidence type="ECO:0000259" key="2">
    <source>
        <dbReference type="Pfam" id="PF20454"/>
    </source>
</evidence>
<dbReference type="PANTHER" id="PTHR34413">
    <property type="entry name" value="PROPHAGE TAIL FIBER ASSEMBLY PROTEIN HOMOLOG TFAE-RELATED-RELATED"/>
    <property type="match status" value="1"/>
</dbReference>
<evidence type="ECO:0000313" key="4">
    <source>
        <dbReference type="Proteomes" id="UP000184010"/>
    </source>
</evidence>
<proteinExistence type="inferred from homology"/>
<accession>A0A1M7U3A6</accession>
<protein>
    <submittedName>
        <fullName evidence="3">Phage terminase, large subunit GpA</fullName>
    </submittedName>
</protein>
<dbReference type="Pfam" id="PF20454">
    <property type="entry name" value="GpA_nuclease"/>
    <property type="match status" value="1"/>
</dbReference>
<dbReference type="GO" id="GO:0016887">
    <property type="term" value="F:ATP hydrolysis activity"/>
    <property type="evidence" value="ECO:0007669"/>
    <property type="project" value="InterPro"/>
</dbReference>
<dbReference type="InterPro" id="IPR008866">
    <property type="entry name" value="Phage_lambda_GpA-like"/>
</dbReference>
<dbReference type="RefSeq" id="WP_072773244.1">
    <property type="nucleotide sequence ID" value="NZ_FRDN01000009.1"/>
</dbReference>
<dbReference type="GO" id="GO:0005524">
    <property type="term" value="F:ATP binding"/>
    <property type="evidence" value="ECO:0007669"/>
    <property type="project" value="InterPro"/>
</dbReference>
<dbReference type="PANTHER" id="PTHR34413:SF2">
    <property type="entry name" value="PROPHAGE TAIL FIBER ASSEMBLY PROTEIN HOMOLOG TFAE-RELATED"/>
    <property type="match status" value="1"/>
</dbReference>
<name>A0A1M7U3A6_9FIRM</name>
<evidence type="ECO:0000259" key="1">
    <source>
        <dbReference type="Pfam" id="PF05876"/>
    </source>
</evidence>
<dbReference type="InterPro" id="IPR046453">
    <property type="entry name" value="GpA_ATPase"/>
</dbReference>
<dbReference type="STRING" id="1121395.SAMN02745215_02872"/>
<dbReference type="Proteomes" id="UP000184010">
    <property type="component" value="Unassembled WGS sequence"/>
</dbReference>
<sequence length="611" mass="69009">MSQSNKTANLFKRIAKNVAPPPILTVSQWADQYRKLSKEASAEPGQWRTSRTPYMREIMDAMNQAWVETIVMMTSSQVGKTEFLLNIIGYFIHQDPSPIILVQPTLELAQAFSKDRLSPMARDTPELKDKIGTGKSRDSGNTMLHKSFPGGHITMAGANSAASLASRPIRIVLLDEVDRYPASAGEEGDPVSLVTKRSTTFTNRKRVLVSTPTIKGASRIETAYENSTMEQWCLPCPSCGEYQPPSWDQIHFDSSGMVCKHCGVIHAELEWKAGEGKWIARKKNRKTRGFHLNELASPWKRWETIIEEFKEAKKSGIETFKAWTNTSLGESWEEEGEKLDEDALYNRREMYSSDVPDGVKILTAAVDTQDDRFEIEVQGWGAGHENWRIQYHVIYGDLKQPRAWTELDEYLKRSWRDAEGRLFSIAATCMDSGGHLTNEVYKFCKERAARRIFPIKGESPGDGTYLPLIIGTSTNNRYKATVIRLGVDEGKFKVMSALGVLPVDESGNKSVGYCHFPLTTPDKNRGYERQYFDGLTSEVMQKRYKKGVPYYVWVKVKVRNEPFDLAVYNRAAIELLQPDLDNMQPFCTHSAIVKTPAAAPTKRRRGTSSSV</sequence>
<dbReference type="AlphaFoldDB" id="A0A1M7U3A6"/>
<gene>
    <name evidence="3" type="ORF">SAMN02745215_02872</name>
</gene>
<feature type="domain" description="Phage terminase large subunit GpA ATPase" evidence="1">
    <location>
        <begin position="41"/>
        <end position="278"/>
    </location>
</feature>
<dbReference type="InterPro" id="IPR027417">
    <property type="entry name" value="P-loop_NTPase"/>
</dbReference>
<organism evidence="3 4">
    <name type="scientific">Desulfitobacterium chlororespirans DSM 11544</name>
    <dbReference type="NCBI Taxonomy" id="1121395"/>
    <lineage>
        <taxon>Bacteria</taxon>
        <taxon>Bacillati</taxon>
        <taxon>Bacillota</taxon>
        <taxon>Clostridia</taxon>
        <taxon>Eubacteriales</taxon>
        <taxon>Desulfitobacteriaceae</taxon>
        <taxon>Desulfitobacterium</taxon>
    </lineage>
</organism>
<dbReference type="EMBL" id="FRDN01000009">
    <property type="protein sequence ID" value="SHN77340.1"/>
    <property type="molecule type" value="Genomic_DNA"/>
</dbReference>
<dbReference type="InterPro" id="IPR051220">
    <property type="entry name" value="TFA_Chaperone"/>
</dbReference>
<evidence type="ECO:0000313" key="3">
    <source>
        <dbReference type="EMBL" id="SHN77340.1"/>
    </source>
</evidence>
<dbReference type="HAMAP" id="MF_04144">
    <property type="entry name" value="TERL_LAMBDA"/>
    <property type="match status" value="1"/>
</dbReference>
<feature type="domain" description="Terminase large subunit GpA endonuclease" evidence="2">
    <location>
        <begin position="287"/>
        <end position="579"/>
    </location>
</feature>
<reference evidence="4" key="1">
    <citation type="submission" date="2016-12" db="EMBL/GenBank/DDBJ databases">
        <authorList>
            <person name="Varghese N."/>
            <person name="Submissions S."/>
        </authorList>
    </citation>
    <scope>NUCLEOTIDE SEQUENCE [LARGE SCALE GENOMIC DNA]</scope>
    <source>
        <strain evidence="4">DSM 11544</strain>
    </source>
</reference>